<dbReference type="PROSITE" id="PS51485">
    <property type="entry name" value="PHYTOCYANIN"/>
    <property type="match status" value="1"/>
</dbReference>
<reference evidence="5 6" key="1">
    <citation type="journal article" date="2019" name="Nat. Plants">
        <title>Stout camphor tree genome fills gaps in understanding of flowering plant genome evolution.</title>
        <authorList>
            <person name="Chaw S.M."/>
            <person name="Liu Y.C."/>
            <person name="Wu Y.W."/>
            <person name="Wang H.Y."/>
            <person name="Lin C.I."/>
            <person name="Wu C.S."/>
            <person name="Ke H.M."/>
            <person name="Chang L.Y."/>
            <person name="Hsu C.Y."/>
            <person name="Yang H.T."/>
            <person name="Sudianto E."/>
            <person name="Hsu M.H."/>
            <person name="Wu K.P."/>
            <person name="Wang L.N."/>
            <person name="Leebens-Mack J.H."/>
            <person name="Tsai I.J."/>
        </authorList>
    </citation>
    <scope>NUCLEOTIDE SEQUENCE [LARGE SCALE GENOMIC DNA]</scope>
    <source>
        <strain evidence="6">cv. Chaw 1501</strain>
        <tissue evidence="5">Young leaves</tissue>
    </source>
</reference>
<sequence>MAMGRGSDMMSVFVALLLINWSTDTTASHIPYSQIHEVGDSEGWGLGVSYQDWTNGRALAAGDILVFKYQPGQHNVVPVNGASYSSCKPTAFAASKTVSTGNDKFKLKKGANYFICSLPGDCQAGMKLLVNAN</sequence>
<evidence type="ECO:0000256" key="3">
    <source>
        <dbReference type="SAM" id="SignalP"/>
    </source>
</evidence>
<dbReference type="EMBL" id="QPKB01000003">
    <property type="protein sequence ID" value="RWR81155.1"/>
    <property type="molecule type" value="Genomic_DNA"/>
</dbReference>
<dbReference type="PANTHER" id="PTHR33021">
    <property type="entry name" value="BLUE COPPER PROTEIN"/>
    <property type="match status" value="1"/>
</dbReference>
<proteinExistence type="predicted"/>
<dbReference type="CDD" id="cd11013">
    <property type="entry name" value="Plantacyanin"/>
    <property type="match status" value="1"/>
</dbReference>
<keyword evidence="1" id="KW-1015">Disulfide bond</keyword>
<dbReference type="PANTHER" id="PTHR33021:SF520">
    <property type="entry name" value="OS11G0428800 PROTEIN"/>
    <property type="match status" value="1"/>
</dbReference>
<dbReference type="InterPro" id="IPR008972">
    <property type="entry name" value="Cupredoxin"/>
</dbReference>
<dbReference type="InterPro" id="IPR041844">
    <property type="entry name" value="Plantacyanin"/>
</dbReference>
<dbReference type="SUPFAM" id="SSF49503">
    <property type="entry name" value="Cupredoxins"/>
    <property type="match status" value="1"/>
</dbReference>
<dbReference type="InterPro" id="IPR003245">
    <property type="entry name" value="Phytocyanin_dom"/>
</dbReference>
<name>A0A3S3MJG7_9MAGN</name>
<keyword evidence="3" id="KW-0732">Signal</keyword>
<dbReference type="OrthoDB" id="2011645at2759"/>
<evidence type="ECO:0000256" key="2">
    <source>
        <dbReference type="ARBA" id="ARBA00023180"/>
    </source>
</evidence>
<gene>
    <name evidence="5" type="ORF">CKAN_00982600</name>
</gene>
<dbReference type="Pfam" id="PF02298">
    <property type="entry name" value="Cu_bind_like"/>
    <property type="match status" value="1"/>
</dbReference>
<dbReference type="AlphaFoldDB" id="A0A3S3MJG7"/>
<evidence type="ECO:0000256" key="1">
    <source>
        <dbReference type="ARBA" id="ARBA00023157"/>
    </source>
</evidence>
<feature type="chain" id="PRO_5018714467" evidence="3">
    <location>
        <begin position="28"/>
        <end position="133"/>
    </location>
</feature>
<dbReference type="Proteomes" id="UP000283530">
    <property type="component" value="Unassembled WGS sequence"/>
</dbReference>
<dbReference type="GO" id="GO:0005886">
    <property type="term" value="C:plasma membrane"/>
    <property type="evidence" value="ECO:0007669"/>
    <property type="project" value="TreeGrafter"/>
</dbReference>
<keyword evidence="6" id="KW-1185">Reference proteome</keyword>
<evidence type="ECO:0000313" key="6">
    <source>
        <dbReference type="Proteomes" id="UP000283530"/>
    </source>
</evidence>
<dbReference type="GO" id="GO:0009055">
    <property type="term" value="F:electron transfer activity"/>
    <property type="evidence" value="ECO:0007669"/>
    <property type="project" value="InterPro"/>
</dbReference>
<evidence type="ECO:0000313" key="5">
    <source>
        <dbReference type="EMBL" id="RWR81155.1"/>
    </source>
</evidence>
<accession>A0A3S3MJG7</accession>
<dbReference type="FunFam" id="2.60.40.420:FF:000034">
    <property type="entry name" value="Cupredoxin superfamily protein"/>
    <property type="match status" value="1"/>
</dbReference>
<protein>
    <submittedName>
        <fullName evidence="5">Basic blue-like protein</fullName>
    </submittedName>
</protein>
<comment type="caution">
    <text evidence="5">The sequence shown here is derived from an EMBL/GenBank/DDBJ whole genome shotgun (WGS) entry which is preliminary data.</text>
</comment>
<keyword evidence="2" id="KW-0325">Glycoprotein</keyword>
<evidence type="ECO:0000259" key="4">
    <source>
        <dbReference type="PROSITE" id="PS51485"/>
    </source>
</evidence>
<feature type="signal peptide" evidence="3">
    <location>
        <begin position="1"/>
        <end position="27"/>
    </location>
</feature>
<dbReference type="InterPro" id="IPR039391">
    <property type="entry name" value="Phytocyanin-like"/>
</dbReference>
<feature type="domain" description="Phytocyanin" evidence="4">
    <location>
        <begin position="34"/>
        <end position="133"/>
    </location>
</feature>
<dbReference type="Gene3D" id="2.60.40.420">
    <property type="entry name" value="Cupredoxins - blue copper proteins"/>
    <property type="match status" value="1"/>
</dbReference>
<organism evidence="5 6">
    <name type="scientific">Cinnamomum micranthum f. kanehirae</name>
    <dbReference type="NCBI Taxonomy" id="337451"/>
    <lineage>
        <taxon>Eukaryota</taxon>
        <taxon>Viridiplantae</taxon>
        <taxon>Streptophyta</taxon>
        <taxon>Embryophyta</taxon>
        <taxon>Tracheophyta</taxon>
        <taxon>Spermatophyta</taxon>
        <taxon>Magnoliopsida</taxon>
        <taxon>Magnoliidae</taxon>
        <taxon>Laurales</taxon>
        <taxon>Lauraceae</taxon>
        <taxon>Cinnamomum</taxon>
    </lineage>
</organism>